<evidence type="ECO:0000313" key="4">
    <source>
        <dbReference type="Proteomes" id="UP000192660"/>
    </source>
</evidence>
<dbReference type="Gene3D" id="3.40.50.300">
    <property type="entry name" value="P-loop containing nucleotide triphosphate hydrolases"/>
    <property type="match status" value="1"/>
</dbReference>
<gene>
    <name evidence="3" type="ORF">SAMN00768000_3700</name>
</gene>
<protein>
    <recommendedName>
        <fullName evidence="5">Type IV secretion system coupling protein TraD DNA-binding domain-containing protein</fullName>
    </recommendedName>
</protein>
<evidence type="ECO:0000313" key="3">
    <source>
        <dbReference type="EMBL" id="SMC08162.1"/>
    </source>
</evidence>
<dbReference type="AlphaFoldDB" id="A0A1W1WPN1"/>
<reference evidence="4" key="1">
    <citation type="submission" date="2017-04" db="EMBL/GenBank/DDBJ databases">
        <authorList>
            <person name="Varghese N."/>
            <person name="Submissions S."/>
        </authorList>
    </citation>
    <scope>NUCLEOTIDE SEQUENCE [LARGE SCALE GENOMIC DNA]</scope>
    <source>
        <strain evidence="4">DSM 9293</strain>
    </source>
</reference>
<evidence type="ECO:0008006" key="5">
    <source>
        <dbReference type="Google" id="ProtNLM"/>
    </source>
</evidence>
<feature type="region of interest" description="Disordered" evidence="1">
    <location>
        <begin position="902"/>
        <end position="930"/>
    </location>
</feature>
<evidence type="ECO:0000256" key="2">
    <source>
        <dbReference type="SAM" id="Phobius"/>
    </source>
</evidence>
<feature type="transmembrane region" description="Helical" evidence="2">
    <location>
        <begin position="21"/>
        <end position="40"/>
    </location>
</feature>
<dbReference type="Proteomes" id="UP000192660">
    <property type="component" value="Unassembled WGS sequence"/>
</dbReference>
<evidence type="ECO:0000256" key="1">
    <source>
        <dbReference type="SAM" id="MobiDB-lite"/>
    </source>
</evidence>
<proteinExistence type="predicted"/>
<keyword evidence="2" id="KW-1133">Transmembrane helix</keyword>
<organism evidence="3 4">
    <name type="scientific">Sulfobacillus thermosulfidooxidans (strain DSM 9293 / VKM B-1269 / AT-1)</name>
    <dbReference type="NCBI Taxonomy" id="929705"/>
    <lineage>
        <taxon>Bacteria</taxon>
        <taxon>Bacillati</taxon>
        <taxon>Bacillota</taxon>
        <taxon>Clostridia</taxon>
        <taxon>Eubacteriales</taxon>
        <taxon>Clostridiales Family XVII. Incertae Sedis</taxon>
        <taxon>Sulfobacillus</taxon>
    </lineage>
</organism>
<dbReference type="OrthoDB" id="185789at2"/>
<dbReference type="RefSeq" id="WP_084662226.1">
    <property type="nucleotide sequence ID" value="NZ_FWWY01000002.1"/>
</dbReference>
<feature type="compositionally biased region" description="Basic and acidic residues" evidence="1">
    <location>
        <begin position="902"/>
        <end position="914"/>
    </location>
</feature>
<sequence length="1038" mass="118153">MIDSSKLPDLPEYRGRSRRNTLFWIAIFAVFVGIALFEWGPRRLWQAVQHGAHSLWMHIPFLTQSVTVYRDGHRVTLRAHPGWVLALAHAVGPLVLGLIAVSLPVVLILLTLRFLLRQHRSRTMTWWEVVLFQNDVVTPDAMRQLFDQLWDALWPRSRWIGSPFWYPWVVSAPPFSLSLIRDHQVDDQMHWVLGIPAAFQDRVLAAWQNTYQNVRFQAWPHPVQAPRQQVVRWRLKYRTAIRLIDVVSQYKALPLEMLVQSVAREGWRERTQVPDFVWQATWVPVSTGRALKRLETAAQYATWEKNVALEQAADSALDQMGRGRWLTELRASAPDYDTMQRMVSAWGVQNRWAILRPHSVVVWRQKWVTWMQHGLPRLWPLAGGNALWSGECATFFALPTGRLRVADLPRSMTRRMPASRALSRQPGDVLMLAEGQDRVGLYPQDFTKNLLLLGIQGSGKSTSLINVFKNSVRATRADGSPLNAVVLFDIGKDTAQAALRLVPPDRTVIWFDPTDPTNPWALEPLDTTVGDAAAMTQLVDTLQDIFGADAIGPRSREILGHTLTIILADSTPDHPRTLRDAYRFLTDEGYRMGFLSQALNNPGLPRQTRDFWTVVLPNLLSNNPRFWEEAVAAPRNKLDELLRHGAVEQALGVQEPGHPRKRAINWDRVIAERQVVIINLDMARLGGRSPVRLFGILITQLLWRAIQRQGLKAETDRIPVRLLYDEAQEYLSAQFLDMLALGRAYGFQTVLATRFLLELKDPALQAGIVNLCQNRIIHRIPEPAEAVKLMQQMMTVYINNITLQEEAQNLERFMADDIMRLPDHTAICVWQAKGAVQAPFIGNTIDWRPEAHEEWAQYHLTHQPDWLPALPEEPELSDDPHHQDANAAEERLLPDDLVRAESKTPKDDAVRSDDPLPPVPKPVSVTVKPPVTNVPPRGLTVADVAERYGLSQTLITRLCSTLGCQLDELAEVLQTHEAERPAYNMQYMAWLQAHPEWFAARRSTKNDDNINVTPESSTTVIPSLANDDRFDTPWLIDQ</sequence>
<feature type="transmembrane region" description="Helical" evidence="2">
    <location>
        <begin position="94"/>
        <end position="116"/>
    </location>
</feature>
<accession>A0A1W1WPN1</accession>
<keyword evidence="4" id="KW-1185">Reference proteome</keyword>
<dbReference type="InterPro" id="IPR027417">
    <property type="entry name" value="P-loop_NTPase"/>
</dbReference>
<dbReference type="SUPFAM" id="SSF52540">
    <property type="entry name" value="P-loop containing nucleoside triphosphate hydrolases"/>
    <property type="match status" value="1"/>
</dbReference>
<keyword evidence="2" id="KW-0812">Transmembrane</keyword>
<name>A0A1W1WPN1_SULTA</name>
<keyword evidence="2" id="KW-0472">Membrane</keyword>
<dbReference type="EMBL" id="FWWY01000002">
    <property type="protein sequence ID" value="SMC08162.1"/>
    <property type="molecule type" value="Genomic_DNA"/>
</dbReference>